<comment type="caution">
    <text evidence="2">The sequence shown here is derived from an EMBL/GenBank/DDBJ whole genome shotgun (WGS) entry which is preliminary data.</text>
</comment>
<name>A0ABQ4ZKG5_9ASTR</name>
<accession>A0ABQ4ZKG5</accession>
<keyword evidence="3" id="KW-1185">Reference proteome</keyword>
<dbReference type="Proteomes" id="UP001151760">
    <property type="component" value="Unassembled WGS sequence"/>
</dbReference>
<reference evidence="2" key="2">
    <citation type="submission" date="2022-01" db="EMBL/GenBank/DDBJ databases">
        <authorList>
            <person name="Yamashiro T."/>
            <person name="Shiraishi A."/>
            <person name="Satake H."/>
            <person name="Nakayama K."/>
        </authorList>
    </citation>
    <scope>NUCLEOTIDE SEQUENCE</scope>
</reference>
<feature type="region of interest" description="Disordered" evidence="1">
    <location>
        <begin position="107"/>
        <end position="143"/>
    </location>
</feature>
<organism evidence="2 3">
    <name type="scientific">Tanacetum coccineum</name>
    <dbReference type="NCBI Taxonomy" id="301880"/>
    <lineage>
        <taxon>Eukaryota</taxon>
        <taxon>Viridiplantae</taxon>
        <taxon>Streptophyta</taxon>
        <taxon>Embryophyta</taxon>
        <taxon>Tracheophyta</taxon>
        <taxon>Spermatophyta</taxon>
        <taxon>Magnoliopsida</taxon>
        <taxon>eudicotyledons</taxon>
        <taxon>Gunneridae</taxon>
        <taxon>Pentapetalae</taxon>
        <taxon>asterids</taxon>
        <taxon>campanulids</taxon>
        <taxon>Asterales</taxon>
        <taxon>Asteraceae</taxon>
        <taxon>Asteroideae</taxon>
        <taxon>Anthemideae</taxon>
        <taxon>Anthemidinae</taxon>
        <taxon>Tanacetum</taxon>
    </lineage>
</organism>
<proteinExistence type="predicted"/>
<evidence type="ECO:0000313" key="2">
    <source>
        <dbReference type="EMBL" id="GJS90660.1"/>
    </source>
</evidence>
<evidence type="ECO:0000313" key="3">
    <source>
        <dbReference type="Proteomes" id="UP001151760"/>
    </source>
</evidence>
<sequence length="143" mass="16833">MNVINMSMRAVQVITKFLNSLPPEWSKFVTDVKLARYLHTTNYDQLYLYLEQHEIHANETRLMRKRYQYPLAFVANYNQSPSSINNYHSQYNPTQFPQQPIMIPQVHSPQSYSPMHPPTHPSQPQINHSSVPPSHPYQSQMNH</sequence>
<protein>
    <submittedName>
        <fullName evidence="2">Uncharacterized protein</fullName>
    </submittedName>
</protein>
<evidence type="ECO:0000256" key="1">
    <source>
        <dbReference type="SAM" id="MobiDB-lite"/>
    </source>
</evidence>
<gene>
    <name evidence="2" type="ORF">Tco_0773296</name>
</gene>
<reference evidence="2" key="1">
    <citation type="journal article" date="2022" name="Int. J. Mol. Sci.">
        <title>Draft Genome of Tanacetum Coccineum: Genomic Comparison of Closely Related Tanacetum-Family Plants.</title>
        <authorList>
            <person name="Yamashiro T."/>
            <person name="Shiraishi A."/>
            <person name="Nakayama K."/>
            <person name="Satake H."/>
        </authorList>
    </citation>
    <scope>NUCLEOTIDE SEQUENCE</scope>
</reference>
<dbReference type="EMBL" id="BQNB010011444">
    <property type="protein sequence ID" value="GJS90660.1"/>
    <property type="molecule type" value="Genomic_DNA"/>
</dbReference>
<feature type="compositionally biased region" description="Polar residues" evidence="1">
    <location>
        <begin position="122"/>
        <end position="143"/>
    </location>
</feature>